<gene>
    <name evidence="1" type="ORF">GCM10011518_32660</name>
</gene>
<comment type="caution">
    <text evidence="1">The sequence shown here is derived from an EMBL/GenBank/DDBJ whole genome shotgun (WGS) entry which is preliminary data.</text>
</comment>
<protein>
    <submittedName>
        <fullName evidence="1">Uncharacterized protein</fullName>
    </submittedName>
</protein>
<keyword evidence="2" id="KW-1185">Reference proteome</keyword>
<evidence type="ECO:0000313" key="1">
    <source>
        <dbReference type="EMBL" id="GGF20870.1"/>
    </source>
</evidence>
<dbReference type="Proteomes" id="UP000655016">
    <property type="component" value="Unassembled WGS sequence"/>
</dbReference>
<sequence length="450" mass="53135">MSTENEEEILDEEITYSELLEMNLDKFLEELTALADNLPFQLMMLSIKHKNLIEKLEKISLKTEDVDDKGKEITKYQVTSEKADEFTKIHKLLRKTDIAEKILPRNYVVSIISQYDAFLGELVKVLYEVNPNILRASEKIINAEEIFSYESIEDLKNHMIDKEVESILREEHLEQLKVLERRISKVTGRDFTLTTDLPILPYFIELTQRRNLFVHTNGQINRQYLDAKTKWKFESECTGKLNEELKAENDYCKKAFEVLFEISVKLTHVLWRKMLPDDRDKADMHLNQIIYDLLLDNKYTLGIIISDFATDVIKKFSSEQIRKFIIINKAIAYKMLNNEKKCKLIIEKEDWSIGNEFKLAKAILEDNFVEAQKIMIKIGADDELINKFAYKNWPLFKRFRKKEEFRVTYKEIFNEDFLLEEIQDKPIVKKESKAETNVEQASVEENIIVE</sequence>
<proteinExistence type="predicted"/>
<name>A0ABQ1ULA6_9FLAO</name>
<dbReference type="EMBL" id="BMKP01000007">
    <property type="protein sequence ID" value="GGF20870.1"/>
    <property type="molecule type" value="Genomic_DNA"/>
</dbReference>
<reference evidence="2" key="1">
    <citation type="journal article" date="2019" name="Int. J. Syst. Evol. Microbiol.">
        <title>The Global Catalogue of Microorganisms (GCM) 10K type strain sequencing project: providing services to taxonomists for standard genome sequencing and annotation.</title>
        <authorList>
            <consortium name="The Broad Institute Genomics Platform"/>
            <consortium name="The Broad Institute Genome Sequencing Center for Infectious Disease"/>
            <person name="Wu L."/>
            <person name="Ma J."/>
        </authorList>
    </citation>
    <scope>NUCLEOTIDE SEQUENCE [LARGE SCALE GENOMIC DNA]</scope>
    <source>
        <strain evidence="2">CGMCC 1.16060</strain>
    </source>
</reference>
<evidence type="ECO:0000313" key="2">
    <source>
        <dbReference type="Proteomes" id="UP000655016"/>
    </source>
</evidence>
<dbReference type="RefSeq" id="WP_163395498.1">
    <property type="nucleotide sequence ID" value="NZ_BMKP01000007.1"/>
</dbReference>
<accession>A0ABQ1ULA6</accession>
<organism evidence="1 2">
    <name type="scientific">Flavobacterium limi</name>
    <dbReference type="NCBI Taxonomy" id="2045105"/>
    <lineage>
        <taxon>Bacteria</taxon>
        <taxon>Pseudomonadati</taxon>
        <taxon>Bacteroidota</taxon>
        <taxon>Flavobacteriia</taxon>
        <taxon>Flavobacteriales</taxon>
        <taxon>Flavobacteriaceae</taxon>
        <taxon>Flavobacterium</taxon>
    </lineage>
</organism>